<protein>
    <submittedName>
        <fullName evidence="2">Uncharacterized protein</fullName>
    </submittedName>
</protein>
<proteinExistence type="predicted"/>
<evidence type="ECO:0000256" key="1">
    <source>
        <dbReference type="SAM" id="Phobius"/>
    </source>
</evidence>
<keyword evidence="1" id="KW-1133">Transmembrane helix</keyword>
<reference evidence="3 5" key="2">
    <citation type="submission" date="2018-12" db="EMBL/GenBank/DDBJ databases">
        <authorList>
            <person name="hu s."/>
            <person name="Xu Y."/>
            <person name="Xu B."/>
            <person name="Li F."/>
        </authorList>
    </citation>
    <scope>NUCLEOTIDE SEQUENCE [LARGE SCALE GENOMIC DNA]</scope>
    <source>
        <strain evidence="3 5">KSW2-17</strain>
    </source>
</reference>
<keyword evidence="5" id="KW-1185">Reference proteome</keyword>
<name>A0A2P8GR79_9MICO</name>
<comment type="caution">
    <text evidence="2">The sequence shown here is derived from an EMBL/GenBank/DDBJ whole genome shotgun (WGS) entry which is preliminary data.</text>
</comment>
<dbReference type="Proteomes" id="UP000268291">
    <property type="component" value="Unassembled WGS sequence"/>
</dbReference>
<dbReference type="EMBL" id="RZGY01000001">
    <property type="protein sequence ID" value="RUQ85595.1"/>
    <property type="molecule type" value="Genomic_DNA"/>
</dbReference>
<keyword evidence="1" id="KW-0472">Membrane</keyword>
<dbReference type="OrthoDB" id="5111541at2"/>
<dbReference type="Proteomes" id="UP000241203">
    <property type="component" value="Unassembled WGS sequence"/>
</dbReference>
<evidence type="ECO:0000313" key="4">
    <source>
        <dbReference type="Proteomes" id="UP000241203"/>
    </source>
</evidence>
<keyword evidence="1" id="KW-0812">Transmembrane</keyword>
<evidence type="ECO:0000313" key="2">
    <source>
        <dbReference type="EMBL" id="PSL36483.1"/>
    </source>
</evidence>
<feature type="transmembrane region" description="Helical" evidence="1">
    <location>
        <begin position="12"/>
        <end position="32"/>
    </location>
</feature>
<accession>A0A2P8GR79</accession>
<dbReference type="EMBL" id="PYAU01000001">
    <property type="protein sequence ID" value="PSL36483.1"/>
    <property type="molecule type" value="Genomic_DNA"/>
</dbReference>
<evidence type="ECO:0000313" key="5">
    <source>
        <dbReference type="Proteomes" id="UP000268291"/>
    </source>
</evidence>
<sequence length="146" mass="16229">MYDLLPGGQTVWFLFIALMLAILVALFGRSLWRSFSKEGSARFDITEIPADLPGSREFIVRDDKTGSLLQFLIVQGHGRIVSVEVPGRHRGTGVELELFEAGIAVVPEIAWWTWPPTTPEGSVALVELAHRRPELTFWDASGARIV</sequence>
<reference evidence="2 4" key="1">
    <citation type="submission" date="2018-03" db="EMBL/GenBank/DDBJ databases">
        <title>Genomic Encyclopedia of Archaeal and Bacterial Type Strains, Phase II (KMG-II): from individual species to whole genera.</title>
        <authorList>
            <person name="Goeker M."/>
        </authorList>
    </citation>
    <scope>NUCLEOTIDE SEQUENCE [LARGE SCALE GENOMIC DNA]</scope>
    <source>
        <strain evidence="2 4">DSM 21548</strain>
    </source>
</reference>
<organism evidence="2 4">
    <name type="scientific">Labedella gwakjiensis</name>
    <dbReference type="NCBI Taxonomy" id="390269"/>
    <lineage>
        <taxon>Bacteria</taxon>
        <taxon>Bacillati</taxon>
        <taxon>Actinomycetota</taxon>
        <taxon>Actinomycetes</taxon>
        <taxon>Micrococcales</taxon>
        <taxon>Microbacteriaceae</taxon>
        <taxon>Labedella</taxon>
    </lineage>
</organism>
<gene>
    <name evidence="2" type="ORF">CLV49_0074</name>
    <name evidence="3" type="ORF">ELQ93_00695</name>
</gene>
<dbReference type="RefSeq" id="WP_106561752.1">
    <property type="nucleotide sequence ID" value="NZ_PYAU01000001.1"/>
</dbReference>
<evidence type="ECO:0000313" key="3">
    <source>
        <dbReference type="EMBL" id="RUQ85595.1"/>
    </source>
</evidence>
<dbReference type="AlphaFoldDB" id="A0A2P8GR79"/>